<dbReference type="GO" id="GO:0000824">
    <property type="term" value="F:inositol-1,4,5,6-tetrakisphosphate 3-kinase activity"/>
    <property type="evidence" value="ECO:0007669"/>
    <property type="project" value="TreeGrafter"/>
</dbReference>
<sequence length="195" mass="21252">MEKTARETTSLETGVRLTGFQVYDLAANVAVNTPREYGKSIKASELIDGIGRFFPVASSSSSPQPTSLPSSGTGLPARLLLPILEYLREDIAEIREAIADVHMRMVGGSLLIIYEADWERAEEGLKYLEEDGGSDEDEEDDDDDEEAKQRPGPPYAVKVIDFAHTRIVPGEGPDGGRVERSQYNIESAGSAYQTG</sequence>
<evidence type="ECO:0000256" key="5">
    <source>
        <dbReference type="SAM" id="MobiDB-lite"/>
    </source>
</evidence>
<reference evidence="6 7" key="1">
    <citation type="submission" date="2022-09" db="EMBL/GenBank/DDBJ databases">
        <authorList>
            <person name="Palmer J.M."/>
        </authorList>
    </citation>
    <scope>NUCLEOTIDE SEQUENCE [LARGE SCALE GENOMIC DNA]</scope>
    <source>
        <strain evidence="6 7">DSM 7382</strain>
    </source>
</reference>
<protein>
    <recommendedName>
        <fullName evidence="4">Kinase</fullName>
        <ecNumber evidence="4">2.7.-.-</ecNumber>
    </recommendedName>
</protein>
<evidence type="ECO:0000256" key="3">
    <source>
        <dbReference type="ARBA" id="ARBA00022777"/>
    </source>
</evidence>
<feature type="region of interest" description="Disordered" evidence="5">
    <location>
        <begin position="129"/>
        <end position="195"/>
    </location>
</feature>
<name>A0AAW0FA97_9APHY</name>
<evidence type="ECO:0000313" key="6">
    <source>
        <dbReference type="EMBL" id="KAK7677061.1"/>
    </source>
</evidence>
<dbReference type="InterPro" id="IPR038286">
    <property type="entry name" value="IPK_sf"/>
</dbReference>
<dbReference type="AlphaFoldDB" id="A0AAW0FA97"/>
<dbReference type="GO" id="GO:0005737">
    <property type="term" value="C:cytoplasm"/>
    <property type="evidence" value="ECO:0007669"/>
    <property type="project" value="TreeGrafter"/>
</dbReference>
<dbReference type="EMBL" id="JASBNA010000096">
    <property type="protein sequence ID" value="KAK7677061.1"/>
    <property type="molecule type" value="Genomic_DNA"/>
</dbReference>
<comment type="caution">
    <text evidence="6">The sequence shown here is derived from an EMBL/GenBank/DDBJ whole genome shotgun (WGS) entry which is preliminary data.</text>
</comment>
<evidence type="ECO:0000256" key="1">
    <source>
        <dbReference type="ARBA" id="ARBA00007374"/>
    </source>
</evidence>
<dbReference type="GO" id="GO:0046854">
    <property type="term" value="P:phosphatidylinositol phosphate biosynthetic process"/>
    <property type="evidence" value="ECO:0007669"/>
    <property type="project" value="TreeGrafter"/>
</dbReference>
<dbReference type="SUPFAM" id="SSF56104">
    <property type="entry name" value="SAICAR synthase-like"/>
    <property type="match status" value="1"/>
</dbReference>
<organism evidence="6 7">
    <name type="scientific">Cerrena zonata</name>
    <dbReference type="NCBI Taxonomy" id="2478898"/>
    <lineage>
        <taxon>Eukaryota</taxon>
        <taxon>Fungi</taxon>
        <taxon>Dikarya</taxon>
        <taxon>Basidiomycota</taxon>
        <taxon>Agaricomycotina</taxon>
        <taxon>Agaricomycetes</taxon>
        <taxon>Polyporales</taxon>
        <taxon>Cerrenaceae</taxon>
        <taxon>Cerrena</taxon>
    </lineage>
</organism>
<comment type="similarity">
    <text evidence="1 4">Belongs to the inositol phosphokinase (IPK) family.</text>
</comment>
<accession>A0AAW0FA97</accession>
<dbReference type="InterPro" id="IPR005522">
    <property type="entry name" value="IPK"/>
</dbReference>
<evidence type="ECO:0000256" key="4">
    <source>
        <dbReference type="RuleBase" id="RU363090"/>
    </source>
</evidence>
<dbReference type="PANTHER" id="PTHR12400">
    <property type="entry name" value="INOSITOL POLYPHOSPHATE KINASE"/>
    <property type="match status" value="1"/>
</dbReference>
<gene>
    <name evidence="6" type="ORF">QCA50_019959</name>
</gene>
<keyword evidence="3 4" id="KW-0418">Kinase</keyword>
<dbReference type="PANTHER" id="PTHR12400:SF108">
    <property type="entry name" value="KINASE"/>
    <property type="match status" value="1"/>
</dbReference>
<dbReference type="Proteomes" id="UP001385951">
    <property type="component" value="Unassembled WGS sequence"/>
</dbReference>
<dbReference type="GO" id="GO:0032958">
    <property type="term" value="P:inositol phosphate biosynthetic process"/>
    <property type="evidence" value="ECO:0007669"/>
    <property type="project" value="InterPro"/>
</dbReference>
<keyword evidence="7" id="KW-1185">Reference proteome</keyword>
<dbReference type="EC" id="2.7.-.-" evidence="4"/>
<evidence type="ECO:0000313" key="7">
    <source>
        <dbReference type="Proteomes" id="UP001385951"/>
    </source>
</evidence>
<feature type="compositionally biased region" description="Polar residues" evidence="5">
    <location>
        <begin position="181"/>
        <end position="195"/>
    </location>
</feature>
<proteinExistence type="inferred from homology"/>
<keyword evidence="2 4" id="KW-0808">Transferase</keyword>
<feature type="compositionally biased region" description="Acidic residues" evidence="5">
    <location>
        <begin position="130"/>
        <end position="146"/>
    </location>
</feature>
<dbReference type="Gene3D" id="3.30.470.160">
    <property type="entry name" value="Inositol polyphosphate kinase"/>
    <property type="match status" value="1"/>
</dbReference>
<dbReference type="GO" id="GO:0008440">
    <property type="term" value="F:inositol-1,4,5-trisphosphate 3-kinase activity"/>
    <property type="evidence" value="ECO:0007669"/>
    <property type="project" value="TreeGrafter"/>
</dbReference>
<dbReference type="Pfam" id="PF03770">
    <property type="entry name" value="IPK"/>
    <property type="match status" value="1"/>
</dbReference>
<dbReference type="GO" id="GO:0005634">
    <property type="term" value="C:nucleus"/>
    <property type="evidence" value="ECO:0007669"/>
    <property type="project" value="TreeGrafter"/>
</dbReference>
<evidence type="ECO:0000256" key="2">
    <source>
        <dbReference type="ARBA" id="ARBA00022679"/>
    </source>
</evidence>